<protein>
    <submittedName>
        <fullName evidence="2">Uncharacterized protein</fullName>
    </submittedName>
</protein>
<sequence length="114" mass="12211">MYEVQIMLVPAGGPPNQGKTRQAPGWRPDKANHGRQTASRLFNPTCPCLASCIQVPSTSPTPTHLLLPSQLRRRKAHILASQATPDSPTQPSNHDAASGTTRPSDPSQPQGRSV</sequence>
<feature type="compositionally biased region" description="Polar residues" evidence="1">
    <location>
        <begin position="81"/>
        <end position="114"/>
    </location>
</feature>
<accession>G3J923</accession>
<dbReference type="HOGENOM" id="CLU_2120966_0_0_1"/>
<dbReference type="Proteomes" id="UP000001610">
    <property type="component" value="Unassembled WGS sequence"/>
</dbReference>
<feature type="region of interest" description="Disordered" evidence="1">
    <location>
        <begin position="75"/>
        <end position="114"/>
    </location>
</feature>
<dbReference type="InParanoid" id="G3J923"/>
<dbReference type="GeneID" id="18164353"/>
<proteinExistence type="predicted"/>
<dbReference type="RefSeq" id="XP_006667541.1">
    <property type="nucleotide sequence ID" value="XM_006667478.1"/>
</dbReference>
<dbReference type="VEuPathDB" id="FungiDB:CCM_02326"/>
<reference evidence="2 3" key="1">
    <citation type="journal article" date="2011" name="Genome Biol.">
        <title>Genome sequence of the insect pathogenic fungus Cordyceps militaris, a valued traditional Chinese medicine.</title>
        <authorList>
            <person name="Zheng P."/>
            <person name="Xia Y."/>
            <person name="Xiao G."/>
            <person name="Xiong C."/>
            <person name="Hu X."/>
            <person name="Zhang S."/>
            <person name="Zheng H."/>
            <person name="Huang Y."/>
            <person name="Zhou Y."/>
            <person name="Wang S."/>
            <person name="Zhao G.P."/>
            <person name="Liu X."/>
            <person name="St Leger R.J."/>
            <person name="Wang C."/>
        </authorList>
    </citation>
    <scope>NUCLEOTIDE SEQUENCE [LARGE SCALE GENOMIC DNA]</scope>
    <source>
        <strain evidence="2 3">CM01</strain>
    </source>
</reference>
<evidence type="ECO:0000313" key="3">
    <source>
        <dbReference type="Proteomes" id="UP000001610"/>
    </source>
</evidence>
<keyword evidence="3" id="KW-1185">Reference proteome</keyword>
<organism evidence="2 3">
    <name type="scientific">Cordyceps militaris (strain CM01)</name>
    <name type="common">Caterpillar fungus</name>
    <dbReference type="NCBI Taxonomy" id="983644"/>
    <lineage>
        <taxon>Eukaryota</taxon>
        <taxon>Fungi</taxon>
        <taxon>Dikarya</taxon>
        <taxon>Ascomycota</taxon>
        <taxon>Pezizomycotina</taxon>
        <taxon>Sordariomycetes</taxon>
        <taxon>Hypocreomycetidae</taxon>
        <taxon>Hypocreales</taxon>
        <taxon>Cordycipitaceae</taxon>
        <taxon>Cordyceps</taxon>
    </lineage>
</organism>
<name>G3J923_CORMM</name>
<dbReference type="AlphaFoldDB" id="G3J923"/>
<dbReference type="EMBL" id="JH126400">
    <property type="protein sequence ID" value="EGX94055.1"/>
    <property type="molecule type" value="Genomic_DNA"/>
</dbReference>
<evidence type="ECO:0000256" key="1">
    <source>
        <dbReference type="SAM" id="MobiDB-lite"/>
    </source>
</evidence>
<dbReference type="KEGG" id="cmt:CCM_02326"/>
<feature type="region of interest" description="Disordered" evidence="1">
    <location>
        <begin position="9"/>
        <end position="38"/>
    </location>
</feature>
<evidence type="ECO:0000313" key="2">
    <source>
        <dbReference type="EMBL" id="EGX94055.1"/>
    </source>
</evidence>
<gene>
    <name evidence="2" type="ORF">CCM_02326</name>
</gene>